<keyword evidence="1" id="KW-1133">Transmembrane helix</keyword>
<evidence type="ECO:0000313" key="2">
    <source>
        <dbReference type="EMBL" id="VAX30022.1"/>
    </source>
</evidence>
<proteinExistence type="predicted"/>
<reference evidence="2" key="1">
    <citation type="submission" date="2018-06" db="EMBL/GenBank/DDBJ databases">
        <authorList>
            <person name="Zhirakovskaya E."/>
        </authorList>
    </citation>
    <scope>NUCLEOTIDE SEQUENCE</scope>
</reference>
<name>A0A3B1CNY7_9ZZZZ</name>
<protein>
    <recommendedName>
        <fullName evidence="3">Cell division protein FtsL</fullName>
    </recommendedName>
</protein>
<sequence>MIYRKRRSFLGWLVKPLLVVIAVFLLFSIVWLRSNVTAFEYELGQLQKQKTTLIKERRELIAKRTQMASMKKIQYIAHKKMGLVYPDRKRVFFVKSERGPTPYTAGLRER</sequence>
<keyword evidence="1" id="KW-0472">Membrane</keyword>
<evidence type="ECO:0008006" key="3">
    <source>
        <dbReference type="Google" id="ProtNLM"/>
    </source>
</evidence>
<organism evidence="2">
    <name type="scientific">hydrothermal vent metagenome</name>
    <dbReference type="NCBI Taxonomy" id="652676"/>
    <lineage>
        <taxon>unclassified sequences</taxon>
        <taxon>metagenomes</taxon>
        <taxon>ecological metagenomes</taxon>
    </lineage>
</organism>
<feature type="transmembrane region" description="Helical" evidence="1">
    <location>
        <begin position="12"/>
        <end position="32"/>
    </location>
</feature>
<evidence type="ECO:0000256" key="1">
    <source>
        <dbReference type="SAM" id="Phobius"/>
    </source>
</evidence>
<dbReference type="EMBL" id="UOGI01000067">
    <property type="protein sequence ID" value="VAX30022.1"/>
    <property type="molecule type" value="Genomic_DNA"/>
</dbReference>
<keyword evidence="1" id="KW-0812">Transmembrane</keyword>
<dbReference type="AlphaFoldDB" id="A0A3B1CNY7"/>
<accession>A0A3B1CNY7</accession>
<gene>
    <name evidence="2" type="ORF">MNBD_NITROSPIRAE03-710</name>
</gene>